<organism evidence="1 2">
    <name type="scientific">Helicobacter equorum</name>
    <dbReference type="NCBI Taxonomy" id="361872"/>
    <lineage>
        <taxon>Bacteria</taxon>
        <taxon>Pseudomonadati</taxon>
        <taxon>Campylobacterota</taxon>
        <taxon>Epsilonproteobacteria</taxon>
        <taxon>Campylobacterales</taxon>
        <taxon>Helicobacteraceae</taxon>
        <taxon>Helicobacter</taxon>
    </lineage>
</organism>
<comment type="caution">
    <text evidence="1">The sequence shown here is derived from an EMBL/GenBank/DDBJ whole genome shotgun (WGS) entry which is preliminary data.</text>
</comment>
<gene>
    <name evidence="1" type="ORF">CQA54_01285</name>
</gene>
<dbReference type="OrthoDB" id="5317090at2"/>
<dbReference type="Proteomes" id="UP000256514">
    <property type="component" value="Unassembled WGS sequence"/>
</dbReference>
<sequence length="428" mass="47375">MMKKTLISLAVCGALSSISGTEIIVSPFGYLTGMYQSAPTDNFAFHVRSGADFNINNSGFSFGLGAIGLWNIPLDSNQPSNSVGDISDAYIQYKRRVRTKEGNTKETLQASIGRFNSDFLRSDWLAGNIQGIGARYSVSNRFDLYASYLNSYLNTGYKRGQVGTKYGTSIANLTPFSPNTKDRYVGGEVIMAGISFTEKQKFLFDIFGLLNSSLPNTLPAVPNGNRGSSLLGQVGATISFKIATSQEGFQARTTLRGLAQYGNTDRRDAPDRLGQDFSFLAWADEKLTIYNDFYIGAGAHYVGGREGMGGIWSITDMTRYYGNTMGLARTTMGYIAPYFFNNTITAYVYGGIDYKRFTLHALASFIDYQEFSLMAQYRFWEQGAMSLEVGGGFIHYKFDGYNTQAAIPYYALVPTSQNSFNVFVRFNY</sequence>
<dbReference type="RefSeq" id="WP_115570418.1">
    <property type="nucleotide sequence ID" value="NZ_NXLT01000001.1"/>
</dbReference>
<keyword evidence="2" id="KW-1185">Reference proteome</keyword>
<protein>
    <recommendedName>
        <fullName evidence="3">Outer membrane family protein</fullName>
    </recommendedName>
</protein>
<evidence type="ECO:0008006" key="3">
    <source>
        <dbReference type="Google" id="ProtNLM"/>
    </source>
</evidence>
<dbReference type="AlphaFoldDB" id="A0A3D8IT58"/>
<proteinExistence type="predicted"/>
<evidence type="ECO:0000313" key="2">
    <source>
        <dbReference type="Proteomes" id="UP000256514"/>
    </source>
</evidence>
<name>A0A3D8IT58_9HELI</name>
<evidence type="ECO:0000313" key="1">
    <source>
        <dbReference type="EMBL" id="RDU68468.1"/>
    </source>
</evidence>
<reference evidence="1 2" key="1">
    <citation type="submission" date="2018-04" db="EMBL/GenBank/DDBJ databases">
        <title>Novel Campyloabacter and Helicobacter Species and Strains.</title>
        <authorList>
            <person name="Mannion A.J."/>
            <person name="Shen Z."/>
            <person name="Fox J.G."/>
        </authorList>
    </citation>
    <scope>NUCLEOTIDE SEQUENCE [LARGE SCALE GENOMIC DNA]</scope>
    <source>
        <strain evidence="1 2">MIT 12-6600</strain>
    </source>
</reference>
<accession>A0A3D8IT58</accession>
<dbReference type="EMBL" id="NXLT01000001">
    <property type="protein sequence ID" value="RDU68468.1"/>
    <property type="molecule type" value="Genomic_DNA"/>
</dbReference>